<organism evidence="2 3">
    <name type="scientific">Panagrolaimus davidi</name>
    <dbReference type="NCBI Taxonomy" id="227884"/>
    <lineage>
        <taxon>Eukaryota</taxon>
        <taxon>Metazoa</taxon>
        <taxon>Ecdysozoa</taxon>
        <taxon>Nematoda</taxon>
        <taxon>Chromadorea</taxon>
        <taxon>Rhabditida</taxon>
        <taxon>Tylenchina</taxon>
        <taxon>Panagrolaimomorpha</taxon>
        <taxon>Panagrolaimoidea</taxon>
        <taxon>Panagrolaimidae</taxon>
        <taxon>Panagrolaimus</taxon>
    </lineage>
</organism>
<name>A0A914PFE5_9BILA</name>
<feature type="compositionally biased region" description="Polar residues" evidence="1">
    <location>
        <begin position="19"/>
        <end position="34"/>
    </location>
</feature>
<protein>
    <submittedName>
        <fullName evidence="3">FLYWCH-type domain-containing protein</fullName>
    </submittedName>
</protein>
<proteinExistence type="predicted"/>
<dbReference type="WBParaSite" id="PDA_v2.g16420.t1">
    <property type="protein sequence ID" value="PDA_v2.g16420.t1"/>
    <property type="gene ID" value="PDA_v2.g16420"/>
</dbReference>
<feature type="region of interest" description="Disordered" evidence="1">
    <location>
        <begin position="18"/>
        <end position="55"/>
    </location>
</feature>
<sequence>MATKDYCLPDKMNFVESASPLNSSNASRNDNNIVQPIEKDPPVKNKRGMPSEYSHQGTAEDLGVLKLKAKENGLTFKDSVGRNAYFDCKNANCGYKWKCRLNDDLFYEIFETIEEHNHDNIAARKNGLTSRQKEIIIHRINSLKAVNPKVCLQAFRNEGIRSLPTDLQVRNFVYQQKQKSKKKHTKALQR</sequence>
<dbReference type="Proteomes" id="UP000887578">
    <property type="component" value="Unplaced"/>
</dbReference>
<evidence type="ECO:0000313" key="2">
    <source>
        <dbReference type="Proteomes" id="UP000887578"/>
    </source>
</evidence>
<dbReference type="AlphaFoldDB" id="A0A914PFE5"/>
<keyword evidence="2" id="KW-1185">Reference proteome</keyword>
<evidence type="ECO:0000313" key="3">
    <source>
        <dbReference type="WBParaSite" id="PDA_v2.g16420.t1"/>
    </source>
</evidence>
<evidence type="ECO:0000256" key="1">
    <source>
        <dbReference type="SAM" id="MobiDB-lite"/>
    </source>
</evidence>
<reference evidence="3" key="1">
    <citation type="submission" date="2022-11" db="UniProtKB">
        <authorList>
            <consortium name="WormBaseParasite"/>
        </authorList>
    </citation>
    <scope>IDENTIFICATION</scope>
</reference>
<accession>A0A914PFE5</accession>